<dbReference type="RefSeq" id="WP_081154225.1">
    <property type="nucleotide sequence ID" value="NZ_LVYD01000073.1"/>
</dbReference>
<evidence type="ECO:0000256" key="1">
    <source>
        <dbReference type="SAM" id="SignalP"/>
    </source>
</evidence>
<dbReference type="OrthoDB" id="9984213at2"/>
<name>A0A1V9FN78_9BACT</name>
<sequence length="186" mass="20508">MQNSIVTSVLLFIVLSCNNSNNNPPADAGTATDTTLKHDTAKHAEQVTANPGSDSNSIKKSFPESKDIFMVEEKMKNKAVLNDVDYAIIGKFLTQNKDESLWEGVGMTLYEYLPGNRSANEGIDAYLNKKGNTYKEKVLGKLIETMCIDLGEDKYTYDKLISDFPLFKGSNAAQKALNTCIANHLD</sequence>
<accession>A0A1V9FN78</accession>
<dbReference type="Proteomes" id="UP000192796">
    <property type="component" value="Unassembled WGS sequence"/>
</dbReference>
<proteinExistence type="predicted"/>
<reference evidence="2 3" key="1">
    <citation type="submission" date="2016-03" db="EMBL/GenBank/DDBJ databases">
        <title>Niastella vici sp. nov., isolated from farmland soil.</title>
        <authorList>
            <person name="Chen L."/>
            <person name="Wang D."/>
            <person name="Yang S."/>
            <person name="Wang G."/>
        </authorList>
    </citation>
    <scope>NUCLEOTIDE SEQUENCE [LARGE SCALE GENOMIC DNA]</scope>
    <source>
        <strain evidence="2 3">DJ57</strain>
    </source>
</reference>
<feature type="signal peptide" evidence="1">
    <location>
        <begin position="1"/>
        <end position="22"/>
    </location>
</feature>
<organism evidence="2 3">
    <name type="scientific">Niastella vici</name>
    <dbReference type="NCBI Taxonomy" id="1703345"/>
    <lineage>
        <taxon>Bacteria</taxon>
        <taxon>Pseudomonadati</taxon>
        <taxon>Bacteroidota</taxon>
        <taxon>Chitinophagia</taxon>
        <taxon>Chitinophagales</taxon>
        <taxon>Chitinophagaceae</taxon>
        <taxon>Niastella</taxon>
    </lineage>
</organism>
<feature type="chain" id="PRO_5013139456" evidence="1">
    <location>
        <begin position="23"/>
        <end position="186"/>
    </location>
</feature>
<dbReference type="AlphaFoldDB" id="A0A1V9FN78"/>
<dbReference type="STRING" id="1703345.A3860_36370"/>
<evidence type="ECO:0000313" key="2">
    <source>
        <dbReference type="EMBL" id="OQP59757.1"/>
    </source>
</evidence>
<keyword evidence="1" id="KW-0732">Signal</keyword>
<comment type="caution">
    <text evidence="2">The sequence shown here is derived from an EMBL/GenBank/DDBJ whole genome shotgun (WGS) entry which is preliminary data.</text>
</comment>
<evidence type="ECO:0000313" key="3">
    <source>
        <dbReference type="Proteomes" id="UP000192796"/>
    </source>
</evidence>
<gene>
    <name evidence="2" type="ORF">A3860_36370</name>
</gene>
<keyword evidence="3" id="KW-1185">Reference proteome</keyword>
<protein>
    <submittedName>
        <fullName evidence="2">Uncharacterized protein</fullName>
    </submittedName>
</protein>
<dbReference type="EMBL" id="LVYD01000073">
    <property type="protein sequence ID" value="OQP59757.1"/>
    <property type="molecule type" value="Genomic_DNA"/>
</dbReference>